<dbReference type="PANTHER" id="PTHR45779">
    <property type="entry name" value="PEPTIDYLPROLYL ISOMERASE"/>
    <property type="match status" value="1"/>
</dbReference>
<evidence type="ECO:0000256" key="3">
    <source>
        <dbReference type="ARBA" id="ARBA00013194"/>
    </source>
</evidence>
<evidence type="ECO:0000259" key="8">
    <source>
        <dbReference type="PROSITE" id="PS50059"/>
    </source>
</evidence>
<comment type="caution">
    <text evidence="9">The sequence shown here is derived from an EMBL/GenBank/DDBJ whole genome shotgun (WGS) entry which is preliminary data.</text>
</comment>
<evidence type="ECO:0000256" key="1">
    <source>
        <dbReference type="ARBA" id="ARBA00000971"/>
    </source>
</evidence>
<dbReference type="FunFam" id="3.10.50.40:FF:000006">
    <property type="entry name" value="Peptidyl-prolyl cis-trans isomerase"/>
    <property type="match status" value="1"/>
</dbReference>
<evidence type="ECO:0000256" key="7">
    <source>
        <dbReference type="SAM" id="SignalP"/>
    </source>
</evidence>
<sequence>MKAALFLSALASTAVGVVAEELKIDVTLPVVCERKTQKGDGVHMHYRGTLKDSGKQFDAISVLIGTQGYDRGTPLSFKVGAGQVIKGWDEGLLDMCIGEKRVLTIPPEFGYGQRAIGPIPAGSTLVFETELVGIDGVPKPEKIETKVVEGAESAAEAISEATEAAATASQKVAGKVAEAIVDAAKAAKTIIADTDDAPEHEEL</sequence>
<feature type="domain" description="PPIase FKBP-type" evidence="8">
    <location>
        <begin position="39"/>
        <end position="135"/>
    </location>
</feature>
<dbReference type="InterPro" id="IPR046357">
    <property type="entry name" value="PPIase_dom_sf"/>
</dbReference>
<dbReference type="EMBL" id="JAAMOD010000141">
    <property type="protein sequence ID" value="KAF5238591.1"/>
    <property type="molecule type" value="Genomic_DNA"/>
</dbReference>
<evidence type="ECO:0000313" key="10">
    <source>
        <dbReference type="Proteomes" id="UP000537989"/>
    </source>
</evidence>
<dbReference type="SUPFAM" id="SSF54534">
    <property type="entry name" value="FKBP-like"/>
    <property type="match status" value="1"/>
</dbReference>
<dbReference type="PANTHER" id="PTHR45779:SF7">
    <property type="entry name" value="PEPTIDYLPROLYL ISOMERASE"/>
    <property type="match status" value="1"/>
</dbReference>
<dbReference type="EC" id="5.2.1.8" evidence="3 6"/>
<keyword evidence="7" id="KW-0732">Signal</keyword>
<evidence type="ECO:0000256" key="6">
    <source>
        <dbReference type="PROSITE-ProRule" id="PRU00277"/>
    </source>
</evidence>
<proteinExistence type="predicted"/>
<evidence type="ECO:0000313" key="9">
    <source>
        <dbReference type="EMBL" id="KAF5238591.1"/>
    </source>
</evidence>
<dbReference type="Proteomes" id="UP000537989">
    <property type="component" value="Unassembled WGS sequence"/>
</dbReference>
<name>A0AAN6C165_FUSAU</name>
<keyword evidence="4 6" id="KW-0697">Rotamase</keyword>
<reference evidence="9 10" key="1">
    <citation type="submission" date="2020-02" db="EMBL/GenBank/DDBJ databases">
        <title>Identification and distribution of gene clusters putatively required for synthesis of sphingolipid metabolism inhibitors in phylogenetically diverse species of the filamentous fungus Fusarium.</title>
        <authorList>
            <person name="Kim H.-S."/>
            <person name="Busman M."/>
            <person name="Brown D.W."/>
            <person name="Divon H."/>
            <person name="Uhlig S."/>
            <person name="Proctor R.H."/>
        </authorList>
    </citation>
    <scope>NUCLEOTIDE SEQUENCE [LARGE SCALE GENOMIC DNA]</scope>
    <source>
        <strain evidence="9 10">NRRL 2903</strain>
    </source>
</reference>
<feature type="chain" id="PRO_5042824298" description="peptidylprolyl isomerase" evidence="7">
    <location>
        <begin position="20"/>
        <end position="203"/>
    </location>
</feature>
<accession>A0AAN6C165</accession>
<comment type="function">
    <text evidence="2">PPIases accelerate the folding of proteins. It catalyzes the cis-trans isomerization of proline imidic peptide bonds in oligopeptides.</text>
</comment>
<evidence type="ECO:0000256" key="4">
    <source>
        <dbReference type="ARBA" id="ARBA00023110"/>
    </source>
</evidence>
<keyword evidence="5 6" id="KW-0413">Isomerase</keyword>
<dbReference type="InterPro" id="IPR044609">
    <property type="entry name" value="FKBP2/11"/>
</dbReference>
<dbReference type="PROSITE" id="PS50059">
    <property type="entry name" value="FKBP_PPIASE"/>
    <property type="match status" value="1"/>
</dbReference>
<dbReference type="Gene3D" id="3.10.50.40">
    <property type="match status" value="1"/>
</dbReference>
<dbReference type="GO" id="GO:0005783">
    <property type="term" value="C:endoplasmic reticulum"/>
    <property type="evidence" value="ECO:0007669"/>
    <property type="project" value="TreeGrafter"/>
</dbReference>
<comment type="catalytic activity">
    <reaction evidence="1 6">
        <text>[protein]-peptidylproline (omega=180) = [protein]-peptidylproline (omega=0)</text>
        <dbReference type="Rhea" id="RHEA:16237"/>
        <dbReference type="Rhea" id="RHEA-COMP:10747"/>
        <dbReference type="Rhea" id="RHEA-COMP:10748"/>
        <dbReference type="ChEBI" id="CHEBI:83833"/>
        <dbReference type="ChEBI" id="CHEBI:83834"/>
        <dbReference type="EC" id="5.2.1.8"/>
    </reaction>
</comment>
<organism evidence="9 10">
    <name type="scientific">Fusarium austroamericanum</name>
    <dbReference type="NCBI Taxonomy" id="282268"/>
    <lineage>
        <taxon>Eukaryota</taxon>
        <taxon>Fungi</taxon>
        <taxon>Dikarya</taxon>
        <taxon>Ascomycota</taxon>
        <taxon>Pezizomycotina</taxon>
        <taxon>Sordariomycetes</taxon>
        <taxon>Hypocreomycetidae</taxon>
        <taxon>Hypocreales</taxon>
        <taxon>Nectriaceae</taxon>
        <taxon>Fusarium</taxon>
    </lineage>
</organism>
<evidence type="ECO:0000256" key="5">
    <source>
        <dbReference type="ARBA" id="ARBA00023235"/>
    </source>
</evidence>
<dbReference type="AlphaFoldDB" id="A0AAN6C165"/>
<dbReference type="GO" id="GO:0003755">
    <property type="term" value="F:peptidyl-prolyl cis-trans isomerase activity"/>
    <property type="evidence" value="ECO:0007669"/>
    <property type="project" value="UniProtKB-KW"/>
</dbReference>
<gene>
    <name evidence="9" type="ORF">FAUST_5448</name>
</gene>
<dbReference type="Pfam" id="PF00254">
    <property type="entry name" value="FKBP_C"/>
    <property type="match status" value="1"/>
</dbReference>
<feature type="signal peptide" evidence="7">
    <location>
        <begin position="1"/>
        <end position="19"/>
    </location>
</feature>
<evidence type="ECO:0000256" key="2">
    <source>
        <dbReference type="ARBA" id="ARBA00002388"/>
    </source>
</evidence>
<protein>
    <recommendedName>
        <fullName evidence="3 6">peptidylprolyl isomerase</fullName>
        <ecNumber evidence="3 6">5.2.1.8</ecNumber>
    </recommendedName>
</protein>
<dbReference type="InterPro" id="IPR001179">
    <property type="entry name" value="PPIase_FKBP_dom"/>
</dbReference>
<keyword evidence="10" id="KW-1185">Reference proteome</keyword>